<dbReference type="EMBL" id="JAMKFE010000013">
    <property type="protein sequence ID" value="MCM5681686.1"/>
    <property type="molecule type" value="Genomic_DNA"/>
</dbReference>
<accession>A0ABT0YSJ3</accession>
<feature type="domain" description="N-acetyltransferase" evidence="1">
    <location>
        <begin position="4"/>
        <end position="163"/>
    </location>
</feature>
<dbReference type="CDD" id="cd04301">
    <property type="entry name" value="NAT_SF"/>
    <property type="match status" value="1"/>
</dbReference>
<reference evidence="2" key="1">
    <citation type="submission" date="2022-05" db="EMBL/GenBank/DDBJ databases">
        <title>Schlegelella sp. nov., isolated from mangrove soil.</title>
        <authorList>
            <person name="Liu Y."/>
            <person name="Ge X."/>
            <person name="Liu W."/>
        </authorList>
    </citation>
    <scope>NUCLEOTIDE SEQUENCE</scope>
    <source>
        <strain evidence="2">S2-27</strain>
    </source>
</reference>
<dbReference type="PANTHER" id="PTHR43305:SF1">
    <property type="entry name" value="FAMILY N-ACETYLTRANSFERASE, PUTATIVE (AFU_ORTHOLOGUE AFUA_2G01380)-RELATED"/>
    <property type="match status" value="1"/>
</dbReference>
<dbReference type="PROSITE" id="PS51186">
    <property type="entry name" value="GNAT"/>
    <property type="match status" value="1"/>
</dbReference>
<keyword evidence="3" id="KW-1185">Reference proteome</keyword>
<name>A0ABT0YSJ3_9BURK</name>
<dbReference type="RefSeq" id="WP_251780167.1">
    <property type="nucleotide sequence ID" value="NZ_JAMKFE010000013.1"/>
</dbReference>
<dbReference type="Proteomes" id="UP001165541">
    <property type="component" value="Unassembled WGS sequence"/>
</dbReference>
<gene>
    <name evidence="2" type="ORF">M8A51_19340</name>
</gene>
<dbReference type="InterPro" id="IPR052777">
    <property type="entry name" value="Acetyltransferase_Enz"/>
</dbReference>
<proteinExistence type="predicted"/>
<evidence type="ECO:0000259" key="1">
    <source>
        <dbReference type="PROSITE" id="PS51186"/>
    </source>
</evidence>
<protein>
    <submittedName>
        <fullName evidence="2">GNAT family N-acetyltransferase</fullName>
    </submittedName>
</protein>
<dbReference type="SUPFAM" id="SSF55729">
    <property type="entry name" value="Acyl-CoA N-acyltransferases (Nat)"/>
    <property type="match status" value="1"/>
</dbReference>
<dbReference type="InterPro" id="IPR016181">
    <property type="entry name" value="Acyl_CoA_acyltransferase"/>
</dbReference>
<organism evidence="2 3">
    <name type="scientific">Caldimonas mangrovi</name>
    <dbReference type="NCBI Taxonomy" id="2944811"/>
    <lineage>
        <taxon>Bacteria</taxon>
        <taxon>Pseudomonadati</taxon>
        <taxon>Pseudomonadota</taxon>
        <taxon>Betaproteobacteria</taxon>
        <taxon>Burkholderiales</taxon>
        <taxon>Sphaerotilaceae</taxon>
        <taxon>Caldimonas</taxon>
    </lineage>
</organism>
<dbReference type="PANTHER" id="PTHR43305">
    <property type="entry name" value="FAMILY N-ACETYLTRANSFERASE, PUTATIVE (AFU_ORTHOLOGUE AFUA_2G01380)-RELATED"/>
    <property type="match status" value="1"/>
</dbReference>
<dbReference type="Pfam" id="PF00583">
    <property type="entry name" value="Acetyltransf_1"/>
    <property type="match status" value="1"/>
</dbReference>
<evidence type="ECO:0000313" key="2">
    <source>
        <dbReference type="EMBL" id="MCM5681686.1"/>
    </source>
</evidence>
<evidence type="ECO:0000313" key="3">
    <source>
        <dbReference type="Proteomes" id="UP001165541"/>
    </source>
</evidence>
<sequence length="163" mass="18428">MESPQIRLVSPDSPTLYDATREIFREYAQSLGVDLGFQDFERELATLPGEYAVPAGRLLLAFVDEELAGCGGFRPIADVDYANACEMKRLYVRKPFRRFGLGRTIAQQLIDDARRSGYSVMLLDTLDEMEAARTLYTTLGFEEIPPYYYNPLPGAHYLKAVLD</sequence>
<comment type="caution">
    <text evidence="2">The sequence shown here is derived from an EMBL/GenBank/DDBJ whole genome shotgun (WGS) entry which is preliminary data.</text>
</comment>
<dbReference type="Gene3D" id="3.40.630.30">
    <property type="match status" value="1"/>
</dbReference>
<dbReference type="InterPro" id="IPR000182">
    <property type="entry name" value="GNAT_dom"/>
</dbReference>